<name>A0A9E2KMF3_9GAMM</name>
<dbReference type="NCBIfam" id="TIGR01549">
    <property type="entry name" value="HAD-SF-IA-v1"/>
    <property type="match status" value="1"/>
</dbReference>
<gene>
    <name evidence="11" type="ORF">IAA31_00015</name>
</gene>
<feature type="binding site" evidence="10">
    <location>
        <position position="12"/>
    </location>
    <ligand>
        <name>Mg(2+)</name>
        <dbReference type="ChEBI" id="CHEBI:18420"/>
    </ligand>
</feature>
<dbReference type="NCBIfam" id="TIGR01449">
    <property type="entry name" value="PGP_bact"/>
    <property type="match status" value="1"/>
</dbReference>
<dbReference type="GO" id="GO:0046872">
    <property type="term" value="F:metal ion binding"/>
    <property type="evidence" value="ECO:0007669"/>
    <property type="project" value="UniProtKB-KW"/>
</dbReference>
<dbReference type="SFLD" id="SFLDG01135">
    <property type="entry name" value="C1.5.6:_HAD__Beta-PGM__Phospha"/>
    <property type="match status" value="1"/>
</dbReference>
<comment type="similarity">
    <text evidence="4 10">Belongs to the HAD-like hydrolase superfamily. CbbY/CbbZ/Gph/YieH family.</text>
</comment>
<dbReference type="Gene3D" id="1.10.150.240">
    <property type="entry name" value="Putative phosphatase, domain 2"/>
    <property type="match status" value="1"/>
</dbReference>
<protein>
    <recommendedName>
        <fullName evidence="5 10">Phosphoglycolate phosphatase</fullName>
        <shortName evidence="10">PGP</shortName>
        <shortName evidence="10">PGPase</shortName>
        <ecNumber evidence="5 10">3.1.3.18</ecNumber>
    </recommendedName>
</protein>
<dbReference type="InterPro" id="IPR023214">
    <property type="entry name" value="HAD_sf"/>
</dbReference>
<dbReference type="HAMAP" id="MF_00495">
    <property type="entry name" value="GPH_hydrolase_bact"/>
    <property type="match status" value="1"/>
</dbReference>
<dbReference type="NCBIfam" id="NF009695">
    <property type="entry name" value="PRK13222.1-2"/>
    <property type="match status" value="1"/>
</dbReference>
<comment type="cofactor">
    <cofactor evidence="2 10">
        <name>Mg(2+)</name>
        <dbReference type="ChEBI" id="CHEBI:18420"/>
    </cofactor>
</comment>
<dbReference type="EC" id="3.1.3.18" evidence="5 10"/>
<dbReference type="SUPFAM" id="SSF56784">
    <property type="entry name" value="HAD-like"/>
    <property type="match status" value="1"/>
</dbReference>
<dbReference type="SFLD" id="SFLDG01129">
    <property type="entry name" value="C1.5:_HAD__Beta-PGM__Phosphata"/>
    <property type="match status" value="1"/>
</dbReference>
<dbReference type="InterPro" id="IPR050155">
    <property type="entry name" value="HAD-like_hydrolase_sf"/>
</dbReference>
<evidence type="ECO:0000256" key="3">
    <source>
        <dbReference type="ARBA" id="ARBA00004818"/>
    </source>
</evidence>
<dbReference type="EMBL" id="JAHLFG010000001">
    <property type="protein sequence ID" value="MBU3825868.1"/>
    <property type="molecule type" value="Genomic_DNA"/>
</dbReference>
<reference evidence="11" key="2">
    <citation type="submission" date="2021-04" db="EMBL/GenBank/DDBJ databases">
        <authorList>
            <person name="Gilroy R."/>
        </authorList>
    </citation>
    <scope>NUCLEOTIDE SEQUENCE</scope>
    <source>
        <strain evidence="11">687</strain>
    </source>
</reference>
<dbReference type="AlphaFoldDB" id="A0A9E2KMF3"/>
<dbReference type="InterPro" id="IPR006439">
    <property type="entry name" value="HAD-SF_hydro_IA"/>
</dbReference>
<dbReference type="PANTHER" id="PTHR43434">
    <property type="entry name" value="PHOSPHOGLYCOLATE PHOSPHATASE"/>
    <property type="match status" value="1"/>
</dbReference>
<dbReference type="Gene3D" id="3.40.50.1000">
    <property type="entry name" value="HAD superfamily/HAD-like"/>
    <property type="match status" value="1"/>
</dbReference>
<evidence type="ECO:0000256" key="8">
    <source>
        <dbReference type="ARBA" id="ARBA00022842"/>
    </source>
</evidence>
<dbReference type="NCBIfam" id="TIGR01509">
    <property type="entry name" value="HAD-SF-IA-v3"/>
    <property type="match status" value="1"/>
</dbReference>
<dbReference type="SFLD" id="SFLDS00003">
    <property type="entry name" value="Haloacid_Dehalogenase"/>
    <property type="match status" value="1"/>
</dbReference>
<keyword evidence="7 10" id="KW-0378">Hydrolase</keyword>
<evidence type="ECO:0000256" key="10">
    <source>
        <dbReference type="HAMAP-Rule" id="MF_00495"/>
    </source>
</evidence>
<feature type="binding site" evidence="10">
    <location>
        <position position="14"/>
    </location>
    <ligand>
        <name>Mg(2+)</name>
        <dbReference type="ChEBI" id="CHEBI:18420"/>
    </ligand>
</feature>
<evidence type="ECO:0000256" key="9">
    <source>
        <dbReference type="ARBA" id="ARBA00023277"/>
    </source>
</evidence>
<dbReference type="InterPro" id="IPR041492">
    <property type="entry name" value="HAD_2"/>
</dbReference>
<dbReference type="InterPro" id="IPR037512">
    <property type="entry name" value="PGPase_prok"/>
</dbReference>
<dbReference type="GO" id="GO:0046295">
    <property type="term" value="P:glycolate biosynthetic process"/>
    <property type="evidence" value="ECO:0007669"/>
    <property type="project" value="UniProtKB-UniRule"/>
</dbReference>
<dbReference type="GO" id="GO:0008967">
    <property type="term" value="F:phosphoglycolate phosphatase activity"/>
    <property type="evidence" value="ECO:0007669"/>
    <property type="project" value="UniProtKB-UniRule"/>
</dbReference>
<dbReference type="Pfam" id="PF13419">
    <property type="entry name" value="HAD_2"/>
    <property type="match status" value="1"/>
</dbReference>
<keyword evidence="8 10" id="KW-0460">Magnesium</keyword>
<evidence type="ECO:0000256" key="2">
    <source>
        <dbReference type="ARBA" id="ARBA00001946"/>
    </source>
</evidence>
<dbReference type="GO" id="GO:0005829">
    <property type="term" value="C:cytosol"/>
    <property type="evidence" value="ECO:0007669"/>
    <property type="project" value="TreeGrafter"/>
</dbReference>
<comment type="catalytic activity">
    <reaction evidence="1 10">
        <text>2-phosphoglycolate + H2O = glycolate + phosphate</text>
        <dbReference type="Rhea" id="RHEA:14369"/>
        <dbReference type="ChEBI" id="CHEBI:15377"/>
        <dbReference type="ChEBI" id="CHEBI:29805"/>
        <dbReference type="ChEBI" id="CHEBI:43474"/>
        <dbReference type="ChEBI" id="CHEBI:58033"/>
        <dbReference type="EC" id="3.1.3.18"/>
    </reaction>
</comment>
<comment type="function">
    <text evidence="10">Specifically catalyzes the dephosphorylation of 2-phosphoglycolate. Is involved in the dissimilation of the intracellular 2-phosphoglycolate formed during the DNA repair of 3'-phosphoglycolate ends, a major class of DNA lesions induced by oxidative stress.</text>
</comment>
<evidence type="ECO:0000256" key="6">
    <source>
        <dbReference type="ARBA" id="ARBA00022723"/>
    </source>
</evidence>
<dbReference type="GO" id="GO:0005975">
    <property type="term" value="P:carbohydrate metabolic process"/>
    <property type="evidence" value="ECO:0007669"/>
    <property type="project" value="InterPro"/>
</dbReference>
<comment type="pathway">
    <text evidence="3 10">Organic acid metabolism; glycolate biosynthesis; glycolate from 2-phosphoglycolate: step 1/1.</text>
</comment>
<feature type="active site" description="Nucleophile" evidence="10">
    <location>
        <position position="12"/>
    </location>
</feature>
<dbReference type="FunFam" id="3.40.50.1000:FF:000022">
    <property type="entry name" value="Phosphoglycolate phosphatase"/>
    <property type="match status" value="1"/>
</dbReference>
<keyword evidence="9 10" id="KW-0119">Carbohydrate metabolism</keyword>
<evidence type="ECO:0000256" key="7">
    <source>
        <dbReference type="ARBA" id="ARBA00022801"/>
    </source>
</evidence>
<dbReference type="InterPro" id="IPR023198">
    <property type="entry name" value="PGP-like_dom2"/>
</dbReference>
<dbReference type="InterPro" id="IPR036412">
    <property type="entry name" value="HAD-like_sf"/>
</dbReference>
<proteinExistence type="inferred from homology"/>
<feature type="binding site" evidence="10">
    <location>
        <position position="178"/>
    </location>
    <ligand>
        <name>Mg(2+)</name>
        <dbReference type="ChEBI" id="CHEBI:18420"/>
    </ligand>
</feature>
<dbReference type="GO" id="GO:0006281">
    <property type="term" value="P:DNA repair"/>
    <property type="evidence" value="ECO:0007669"/>
    <property type="project" value="TreeGrafter"/>
</dbReference>
<sequence>MMHYRPELLLFDLDGTLAHTVPQLALAAQETAQALNIKAPSLDEVAHFVGNGVMMLLTRTIVGRFEAQITDVDPKLLQQARKIFNERYLQGLPRNFTVYPGVKTGLEHFNALGLKCAVVTNKPQMFAKPLLELMGLSSYFAYILGGEVLPVRKPDPKPLLYVCEKLQVKPEHALMVGDSVNDIKAGQNAAIPTVAFSYGYNGGHDVREFNPDYAFDSFDELTALIDSLPPR</sequence>
<dbReference type="Proteomes" id="UP000824150">
    <property type="component" value="Unassembled WGS sequence"/>
</dbReference>
<comment type="caution">
    <text evidence="11">The sequence shown here is derived from an EMBL/GenBank/DDBJ whole genome shotgun (WGS) entry which is preliminary data.</text>
</comment>
<evidence type="ECO:0000256" key="1">
    <source>
        <dbReference type="ARBA" id="ARBA00000830"/>
    </source>
</evidence>
<dbReference type="PANTHER" id="PTHR43434:SF1">
    <property type="entry name" value="PHOSPHOGLYCOLATE PHOSPHATASE"/>
    <property type="match status" value="1"/>
</dbReference>
<evidence type="ECO:0000313" key="12">
    <source>
        <dbReference type="Proteomes" id="UP000824150"/>
    </source>
</evidence>
<evidence type="ECO:0000256" key="5">
    <source>
        <dbReference type="ARBA" id="ARBA00013078"/>
    </source>
</evidence>
<keyword evidence="6 10" id="KW-0479">Metal-binding</keyword>
<accession>A0A9E2KMF3</accession>
<evidence type="ECO:0000256" key="4">
    <source>
        <dbReference type="ARBA" id="ARBA00006171"/>
    </source>
</evidence>
<evidence type="ECO:0000313" key="11">
    <source>
        <dbReference type="EMBL" id="MBU3825868.1"/>
    </source>
</evidence>
<organism evidence="11 12">
    <name type="scientific">Candidatus Anaerobiospirillum merdipullorum</name>
    <dbReference type="NCBI Taxonomy" id="2838450"/>
    <lineage>
        <taxon>Bacteria</taxon>
        <taxon>Pseudomonadati</taxon>
        <taxon>Pseudomonadota</taxon>
        <taxon>Gammaproteobacteria</taxon>
        <taxon>Aeromonadales</taxon>
        <taxon>Succinivibrionaceae</taxon>
        <taxon>Anaerobiospirillum</taxon>
    </lineage>
</organism>
<reference evidence="11" key="1">
    <citation type="journal article" date="2021" name="PeerJ">
        <title>Extensive microbial diversity within the chicken gut microbiome revealed by metagenomics and culture.</title>
        <authorList>
            <person name="Gilroy R."/>
            <person name="Ravi A."/>
            <person name="Getino M."/>
            <person name="Pursley I."/>
            <person name="Horton D.L."/>
            <person name="Alikhan N.F."/>
            <person name="Baker D."/>
            <person name="Gharbi K."/>
            <person name="Hall N."/>
            <person name="Watson M."/>
            <person name="Adriaenssens E.M."/>
            <person name="Foster-Nyarko E."/>
            <person name="Jarju S."/>
            <person name="Secka A."/>
            <person name="Antonio M."/>
            <person name="Oren A."/>
            <person name="Chaudhuri R.R."/>
            <person name="La Ragione R."/>
            <person name="Hildebrand F."/>
            <person name="Pallen M.J."/>
        </authorList>
    </citation>
    <scope>NUCLEOTIDE SEQUENCE</scope>
    <source>
        <strain evidence="11">687</strain>
    </source>
</reference>